<protein>
    <recommendedName>
        <fullName evidence="1">Secretion system C-terminal sorting domain-containing protein</fullName>
    </recommendedName>
</protein>
<gene>
    <name evidence="2" type="ORF">S01H1_60628</name>
</gene>
<dbReference type="NCBIfam" id="TIGR04183">
    <property type="entry name" value="Por_Secre_tail"/>
    <property type="match status" value="1"/>
</dbReference>
<accession>X0VUQ0</accession>
<reference evidence="2" key="1">
    <citation type="journal article" date="2014" name="Front. Microbiol.">
        <title>High frequency of phylogenetically diverse reductive dehalogenase-homologous genes in deep subseafloor sedimentary metagenomes.</title>
        <authorList>
            <person name="Kawai M."/>
            <person name="Futagami T."/>
            <person name="Toyoda A."/>
            <person name="Takaki Y."/>
            <person name="Nishi S."/>
            <person name="Hori S."/>
            <person name="Arai W."/>
            <person name="Tsubouchi T."/>
            <person name="Morono Y."/>
            <person name="Uchiyama I."/>
            <person name="Ito T."/>
            <person name="Fujiyama A."/>
            <person name="Inagaki F."/>
            <person name="Takami H."/>
        </authorList>
    </citation>
    <scope>NUCLEOTIDE SEQUENCE</scope>
    <source>
        <strain evidence="2">Expedition CK06-06</strain>
    </source>
</reference>
<name>X0VUQ0_9ZZZZ</name>
<feature type="domain" description="Secretion system C-terminal sorting" evidence="1">
    <location>
        <begin position="74"/>
        <end position="150"/>
    </location>
</feature>
<evidence type="ECO:0000259" key="1">
    <source>
        <dbReference type="Pfam" id="PF18962"/>
    </source>
</evidence>
<dbReference type="EMBL" id="BARS01039717">
    <property type="protein sequence ID" value="GAG22124.1"/>
    <property type="molecule type" value="Genomic_DNA"/>
</dbReference>
<comment type="caution">
    <text evidence="2">The sequence shown here is derived from an EMBL/GenBank/DDBJ whole genome shotgun (WGS) entry which is preliminary data.</text>
</comment>
<dbReference type="InterPro" id="IPR026444">
    <property type="entry name" value="Secre_tail"/>
</dbReference>
<dbReference type="Pfam" id="PF18962">
    <property type="entry name" value="Por_Secre_tail"/>
    <property type="match status" value="1"/>
</dbReference>
<organism evidence="2">
    <name type="scientific">marine sediment metagenome</name>
    <dbReference type="NCBI Taxonomy" id="412755"/>
    <lineage>
        <taxon>unclassified sequences</taxon>
        <taxon>metagenomes</taxon>
        <taxon>ecological metagenomes</taxon>
    </lineage>
</organism>
<proteinExistence type="predicted"/>
<evidence type="ECO:0000313" key="2">
    <source>
        <dbReference type="EMBL" id="GAG22124.1"/>
    </source>
</evidence>
<dbReference type="AlphaFoldDB" id="X0VUQ0"/>
<dbReference type="Gene3D" id="2.60.40.4070">
    <property type="match status" value="1"/>
</dbReference>
<feature type="non-terminal residue" evidence="2">
    <location>
        <position position="1"/>
    </location>
</feature>
<sequence>DGEHACLMLDDLPDHETFKSHTDNALKEGTVTVNEGSFQLSLPPLSVTVVLLSGKGHVSSVTQLQRISNLTLDVYPNPFNPITTISYRIPKPMNIKIELFDIKGRYVQTIRDIPNQSGSHTCRFDGSHLSSGVYFIRLLAGSQVLQKKIVLIK</sequence>